<dbReference type="PATRIC" id="fig|595434.4.peg.5727"/>
<comment type="caution">
    <text evidence="1">The sequence shown here is derived from an EMBL/GenBank/DDBJ whole genome shotgun (WGS) entry which is preliminary data.</text>
</comment>
<gene>
    <name evidence="1" type="ORF">RISK_006029</name>
</gene>
<dbReference type="STRING" id="595434.RISK_006029"/>
<sequence>MQPSPCQNIRIMLLDDSASHANIGGQMFYSHFMLNLRTQVRSTEANDRSQSRTVVPNCSVEQPSTAKPCCNEVPVKGFASCCSTTEASHANIGGQMFYSHFMLNLRTQCRKVPSSYASWQDGLGRTMRTVWAFALAC</sequence>
<dbReference type="EMBL" id="LECT01000048">
    <property type="protein sequence ID" value="KLU01845.1"/>
    <property type="molecule type" value="Genomic_DNA"/>
</dbReference>
<dbReference type="Proteomes" id="UP000036367">
    <property type="component" value="Unassembled WGS sequence"/>
</dbReference>
<reference evidence="1" key="1">
    <citation type="submission" date="2015-05" db="EMBL/GenBank/DDBJ databases">
        <title>Permanent draft genome of Rhodopirellula islandicus K833.</title>
        <authorList>
            <person name="Kizina J."/>
            <person name="Richter M."/>
            <person name="Glockner F.O."/>
            <person name="Harder J."/>
        </authorList>
    </citation>
    <scope>NUCLEOTIDE SEQUENCE [LARGE SCALE GENOMIC DNA]</scope>
    <source>
        <strain evidence="1">K833</strain>
    </source>
</reference>
<evidence type="ECO:0000313" key="1">
    <source>
        <dbReference type="EMBL" id="KLU01845.1"/>
    </source>
</evidence>
<proteinExistence type="predicted"/>
<keyword evidence="2" id="KW-1185">Reference proteome</keyword>
<organism evidence="1 2">
    <name type="scientific">Rhodopirellula islandica</name>
    <dbReference type="NCBI Taxonomy" id="595434"/>
    <lineage>
        <taxon>Bacteria</taxon>
        <taxon>Pseudomonadati</taxon>
        <taxon>Planctomycetota</taxon>
        <taxon>Planctomycetia</taxon>
        <taxon>Pirellulales</taxon>
        <taxon>Pirellulaceae</taxon>
        <taxon>Rhodopirellula</taxon>
    </lineage>
</organism>
<name>A0A0J1B4S4_RHOIS</name>
<evidence type="ECO:0000313" key="2">
    <source>
        <dbReference type="Proteomes" id="UP000036367"/>
    </source>
</evidence>
<protein>
    <submittedName>
        <fullName evidence="1">Uncharacterized protein</fullName>
    </submittedName>
</protein>
<accession>A0A0J1B4S4</accession>
<dbReference type="AlphaFoldDB" id="A0A0J1B4S4"/>